<gene>
    <name evidence="1" type="ORF">H1V43_32145</name>
</gene>
<organism evidence="1 2">
    <name type="scientific">Streptomyces himalayensis subsp. aureolus</name>
    <dbReference type="NCBI Taxonomy" id="2758039"/>
    <lineage>
        <taxon>Bacteria</taxon>
        <taxon>Bacillati</taxon>
        <taxon>Actinomycetota</taxon>
        <taxon>Actinomycetes</taxon>
        <taxon>Kitasatosporales</taxon>
        <taxon>Streptomycetaceae</taxon>
        <taxon>Streptomyces</taxon>
        <taxon>Streptomyces himalayensis</taxon>
    </lineage>
</organism>
<sequence length="171" mass="17326">MAQEALGRLVDISTGFTPVDLATAGATGKRVSLRGAGGVLVLVSLAAAASGTESVTLTLQEHSASSGGTSQNLAVIDHYYRKAEATLDGDEQWTRVSQTAAATISVAGASFATQEVLIAIEVNATSLSDGFAYVSVSASDPGTVARVAECVYVLRDLVAQRAPASLAAPLS</sequence>
<dbReference type="AlphaFoldDB" id="A0A7W2D764"/>
<protein>
    <submittedName>
        <fullName evidence="1">Uncharacterized protein</fullName>
    </submittedName>
</protein>
<name>A0A7W2D764_9ACTN</name>
<proteinExistence type="predicted"/>
<dbReference type="EMBL" id="JACEQY010000049">
    <property type="protein sequence ID" value="MBA4865916.1"/>
    <property type="molecule type" value="Genomic_DNA"/>
</dbReference>
<accession>A0A7W2D764</accession>
<dbReference type="RefSeq" id="WP_181867353.1">
    <property type="nucleotide sequence ID" value="NZ_JACEQY010000049.1"/>
</dbReference>
<dbReference type="Proteomes" id="UP000586976">
    <property type="component" value="Unassembled WGS sequence"/>
</dbReference>
<evidence type="ECO:0000313" key="2">
    <source>
        <dbReference type="Proteomes" id="UP000586976"/>
    </source>
</evidence>
<evidence type="ECO:0000313" key="1">
    <source>
        <dbReference type="EMBL" id="MBA4865916.1"/>
    </source>
</evidence>
<comment type="caution">
    <text evidence="1">The sequence shown here is derived from an EMBL/GenBank/DDBJ whole genome shotgun (WGS) entry which is preliminary data.</text>
</comment>
<reference evidence="1 2" key="1">
    <citation type="submission" date="2020-07" db="EMBL/GenBank/DDBJ databases">
        <title>Streptomyces isolated from Indian soil.</title>
        <authorList>
            <person name="Mandal S."/>
            <person name="Maiti P.K."/>
        </authorList>
    </citation>
    <scope>NUCLEOTIDE SEQUENCE [LARGE SCALE GENOMIC DNA]</scope>
    <source>
        <strain evidence="1 2">PSKA54</strain>
    </source>
</reference>
<keyword evidence="2" id="KW-1185">Reference proteome</keyword>